<organism evidence="2 3">
    <name type="scientific">Pisolithus tinctorius Marx 270</name>
    <dbReference type="NCBI Taxonomy" id="870435"/>
    <lineage>
        <taxon>Eukaryota</taxon>
        <taxon>Fungi</taxon>
        <taxon>Dikarya</taxon>
        <taxon>Basidiomycota</taxon>
        <taxon>Agaricomycotina</taxon>
        <taxon>Agaricomycetes</taxon>
        <taxon>Agaricomycetidae</taxon>
        <taxon>Boletales</taxon>
        <taxon>Sclerodermatineae</taxon>
        <taxon>Pisolithaceae</taxon>
        <taxon>Pisolithus</taxon>
    </lineage>
</organism>
<keyword evidence="1" id="KW-0472">Membrane</keyword>
<keyword evidence="3" id="KW-1185">Reference proteome</keyword>
<protein>
    <submittedName>
        <fullName evidence="2">Uncharacterized protein</fullName>
    </submittedName>
</protein>
<evidence type="ECO:0000256" key="1">
    <source>
        <dbReference type="SAM" id="Phobius"/>
    </source>
</evidence>
<reference evidence="3" key="2">
    <citation type="submission" date="2015-01" db="EMBL/GenBank/DDBJ databases">
        <title>Evolutionary Origins and Diversification of the Mycorrhizal Mutualists.</title>
        <authorList>
            <consortium name="DOE Joint Genome Institute"/>
            <consortium name="Mycorrhizal Genomics Consortium"/>
            <person name="Kohler A."/>
            <person name="Kuo A."/>
            <person name="Nagy L.G."/>
            <person name="Floudas D."/>
            <person name="Copeland A."/>
            <person name="Barry K.W."/>
            <person name="Cichocki N."/>
            <person name="Veneault-Fourrey C."/>
            <person name="LaButti K."/>
            <person name="Lindquist E.A."/>
            <person name="Lipzen A."/>
            <person name="Lundell T."/>
            <person name="Morin E."/>
            <person name="Murat C."/>
            <person name="Riley R."/>
            <person name="Ohm R."/>
            <person name="Sun H."/>
            <person name="Tunlid A."/>
            <person name="Henrissat B."/>
            <person name="Grigoriev I.V."/>
            <person name="Hibbett D.S."/>
            <person name="Martin F."/>
        </authorList>
    </citation>
    <scope>NUCLEOTIDE SEQUENCE [LARGE SCALE GENOMIC DNA]</scope>
    <source>
        <strain evidence="3">Marx 270</strain>
    </source>
</reference>
<accession>A0A0C3KAB1</accession>
<sequence length="51" mass="5723">MCIYCSFGDMTSIPPLGVASSLYSGVISAFSLNMLFFRRKESGSSEKYEKW</sequence>
<dbReference type="HOGENOM" id="CLU_3107354_0_0_1"/>
<dbReference type="InParanoid" id="A0A0C3KAB1"/>
<keyword evidence="1" id="KW-1133">Transmembrane helix</keyword>
<dbReference type="EMBL" id="KN831962">
    <property type="protein sequence ID" value="KIO06577.1"/>
    <property type="molecule type" value="Genomic_DNA"/>
</dbReference>
<gene>
    <name evidence="2" type="ORF">M404DRAFT_998696</name>
</gene>
<evidence type="ECO:0000313" key="2">
    <source>
        <dbReference type="EMBL" id="KIO06577.1"/>
    </source>
</evidence>
<feature type="transmembrane region" description="Helical" evidence="1">
    <location>
        <begin position="16"/>
        <end position="37"/>
    </location>
</feature>
<dbReference type="AlphaFoldDB" id="A0A0C3KAB1"/>
<name>A0A0C3KAB1_PISTI</name>
<dbReference type="Proteomes" id="UP000054217">
    <property type="component" value="Unassembled WGS sequence"/>
</dbReference>
<keyword evidence="1" id="KW-0812">Transmembrane</keyword>
<proteinExistence type="predicted"/>
<evidence type="ECO:0000313" key="3">
    <source>
        <dbReference type="Proteomes" id="UP000054217"/>
    </source>
</evidence>
<reference evidence="2 3" key="1">
    <citation type="submission" date="2014-04" db="EMBL/GenBank/DDBJ databases">
        <authorList>
            <consortium name="DOE Joint Genome Institute"/>
            <person name="Kuo A."/>
            <person name="Kohler A."/>
            <person name="Costa M.D."/>
            <person name="Nagy L.G."/>
            <person name="Floudas D."/>
            <person name="Copeland A."/>
            <person name="Barry K.W."/>
            <person name="Cichocki N."/>
            <person name="Veneault-Fourrey C."/>
            <person name="LaButti K."/>
            <person name="Lindquist E.A."/>
            <person name="Lipzen A."/>
            <person name="Lundell T."/>
            <person name="Morin E."/>
            <person name="Murat C."/>
            <person name="Sun H."/>
            <person name="Tunlid A."/>
            <person name="Henrissat B."/>
            <person name="Grigoriev I.V."/>
            <person name="Hibbett D.S."/>
            <person name="Martin F."/>
            <person name="Nordberg H.P."/>
            <person name="Cantor M.N."/>
            <person name="Hua S.X."/>
        </authorList>
    </citation>
    <scope>NUCLEOTIDE SEQUENCE [LARGE SCALE GENOMIC DNA]</scope>
    <source>
        <strain evidence="2 3">Marx 270</strain>
    </source>
</reference>